<dbReference type="InterPro" id="IPR011545">
    <property type="entry name" value="DEAD/DEAH_box_helicase_dom"/>
</dbReference>
<evidence type="ECO:0000256" key="7">
    <source>
        <dbReference type="ARBA" id="ARBA00023235"/>
    </source>
</evidence>
<dbReference type="InterPro" id="IPR004589">
    <property type="entry name" value="DNA_helicase_ATP-dep_RecQ"/>
</dbReference>
<dbReference type="InterPro" id="IPR001650">
    <property type="entry name" value="Helicase_C-like"/>
</dbReference>
<dbReference type="Gene3D" id="3.40.50.300">
    <property type="entry name" value="P-loop containing nucleotide triphosphate hydrolases"/>
    <property type="match status" value="2"/>
</dbReference>
<protein>
    <recommendedName>
        <fullName evidence="9">DNA 3'-5' helicase</fullName>
        <ecNumber evidence="9">5.6.2.4</ecNumber>
    </recommendedName>
    <alternativeName>
        <fullName evidence="10">DNA 3'-5' helicase Q1</fullName>
    </alternativeName>
</protein>
<dbReference type="GO" id="GO:0005524">
    <property type="term" value="F:ATP binding"/>
    <property type="evidence" value="ECO:0007669"/>
    <property type="project" value="UniProtKB-KW"/>
</dbReference>
<dbReference type="InterPro" id="IPR027417">
    <property type="entry name" value="P-loop_NTPase"/>
</dbReference>
<reference evidence="13" key="2">
    <citation type="journal article" date="2023" name="Science">
        <title>Genomic signatures of disease resistance in endangered staghorn corals.</title>
        <authorList>
            <person name="Vollmer S.V."/>
            <person name="Selwyn J.D."/>
            <person name="Despard B.A."/>
            <person name="Roesel C.L."/>
        </authorList>
    </citation>
    <scope>NUCLEOTIDE SEQUENCE</scope>
    <source>
        <strain evidence="13">K2</strain>
    </source>
</reference>
<dbReference type="PANTHER" id="PTHR13710">
    <property type="entry name" value="DNA HELICASE RECQ FAMILY MEMBER"/>
    <property type="match status" value="1"/>
</dbReference>
<dbReference type="PROSITE" id="PS51194">
    <property type="entry name" value="HELICASE_CTER"/>
    <property type="match status" value="1"/>
</dbReference>
<evidence type="ECO:0000256" key="2">
    <source>
        <dbReference type="ARBA" id="ARBA00022741"/>
    </source>
</evidence>
<dbReference type="Pfam" id="PF00271">
    <property type="entry name" value="Helicase_C"/>
    <property type="match status" value="1"/>
</dbReference>
<keyword evidence="7" id="KW-0413">Isomerase</keyword>
<evidence type="ECO:0000256" key="6">
    <source>
        <dbReference type="ARBA" id="ARBA00023125"/>
    </source>
</evidence>
<dbReference type="Pfam" id="PF00270">
    <property type="entry name" value="DEAD"/>
    <property type="match status" value="1"/>
</dbReference>
<proteinExistence type="inferred from homology"/>
<evidence type="ECO:0000256" key="4">
    <source>
        <dbReference type="ARBA" id="ARBA00022806"/>
    </source>
</evidence>
<comment type="catalytic activity">
    <reaction evidence="8">
        <text>Couples ATP hydrolysis with the unwinding of duplex DNA by translocating in the 3'-5' direction.</text>
        <dbReference type="EC" id="5.6.2.4"/>
    </reaction>
</comment>
<dbReference type="SMART" id="SM00487">
    <property type="entry name" value="DEXDc"/>
    <property type="match status" value="1"/>
</dbReference>
<dbReference type="GO" id="GO:0005737">
    <property type="term" value="C:cytoplasm"/>
    <property type="evidence" value="ECO:0007669"/>
    <property type="project" value="TreeGrafter"/>
</dbReference>
<comment type="caution">
    <text evidence="13">The sequence shown here is derived from an EMBL/GenBank/DDBJ whole genome shotgun (WGS) entry which is preliminary data.</text>
</comment>
<sequence>MSERSVPDTFLEGVKYAFGEVGRANITLKPKQEEILKIIALKQKDVLAVLPTGYGKSLIYQIIPPLMDYMDSGQRPTQKKSPLNALIRDQVTKLKQSGLKACILKGDRVEGDEEERKEEQEGLAFSAIENLREFQLIFAHLEALVGNKNVIKLLKTTEFKNRIKVIVVDEAHLVVDWKNFRPSYGKLATIGSILPQVPLLGLTATATKKTRTDIIESLGMVNPVEILGNPDRPNISFSSSSRPDRGEDKLNEILVPLVESLKKERTKFPFTVVFGTLETISSCYSFFSQAMGKEQYEPIDALPKAENRLFTQFHAQYPPQEKERIIDGLILGKSKLRIVFATVAFGVGLDLKDIRQIIHIGLPCTMEEYFQEAGRAGRDGLPSTAHIYYNSYDTSKARKHLSSVMRDYVQSKKCKREIIMEYFGFSPLPLDTAHACCDYHEKLCSCDDCVLSGVASLMAPTLTDQVPPLSNGEVYRYPKLNMEQVAKLNEELVKFRLSLPGHGRTIVGSSSLSSGVTIKLIHEVAENAHTFSSAEDIEKRLPFFSQSHAISIWKIVEQFLQKV</sequence>
<keyword evidence="6" id="KW-0238">DNA-binding</keyword>
<feature type="domain" description="Helicase ATP-binding" evidence="11">
    <location>
        <begin position="37"/>
        <end position="224"/>
    </location>
</feature>
<evidence type="ECO:0000256" key="10">
    <source>
        <dbReference type="ARBA" id="ARBA00044566"/>
    </source>
</evidence>
<dbReference type="SUPFAM" id="SSF52540">
    <property type="entry name" value="P-loop containing nucleoside triphosphate hydrolases"/>
    <property type="match status" value="1"/>
</dbReference>
<dbReference type="GO" id="GO:0003677">
    <property type="term" value="F:DNA binding"/>
    <property type="evidence" value="ECO:0007669"/>
    <property type="project" value="UniProtKB-KW"/>
</dbReference>
<evidence type="ECO:0000256" key="9">
    <source>
        <dbReference type="ARBA" id="ARBA00034808"/>
    </source>
</evidence>
<evidence type="ECO:0000256" key="5">
    <source>
        <dbReference type="ARBA" id="ARBA00022840"/>
    </source>
</evidence>
<gene>
    <name evidence="13" type="ORF">P5673_027417</name>
</gene>
<accession>A0AAD9UVW7</accession>
<feature type="domain" description="Helicase C-terminal" evidence="12">
    <location>
        <begin position="249"/>
        <end position="420"/>
    </location>
</feature>
<keyword evidence="2" id="KW-0547">Nucleotide-binding</keyword>
<dbReference type="InterPro" id="IPR014001">
    <property type="entry name" value="Helicase_ATP-bd"/>
</dbReference>
<evidence type="ECO:0000259" key="12">
    <source>
        <dbReference type="PROSITE" id="PS51194"/>
    </source>
</evidence>
<evidence type="ECO:0000259" key="11">
    <source>
        <dbReference type="PROSITE" id="PS51192"/>
    </source>
</evidence>
<comment type="similarity">
    <text evidence="1">Belongs to the helicase family. RecQ subfamily.</text>
</comment>
<dbReference type="SMART" id="SM00490">
    <property type="entry name" value="HELICc"/>
    <property type="match status" value="1"/>
</dbReference>
<evidence type="ECO:0000313" key="13">
    <source>
        <dbReference type="EMBL" id="KAK2551642.1"/>
    </source>
</evidence>
<dbReference type="EC" id="5.6.2.4" evidence="9"/>
<dbReference type="GO" id="GO:0016787">
    <property type="term" value="F:hydrolase activity"/>
    <property type="evidence" value="ECO:0007669"/>
    <property type="project" value="UniProtKB-KW"/>
</dbReference>
<dbReference type="GO" id="GO:0009378">
    <property type="term" value="F:four-way junction helicase activity"/>
    <property type="evidence" value="ECO:0007669"/>
    <property type="project" value="TreeGrafter"/>
</dbReference>
<dbReference type="GO" id="GO:0043138">
    <property type="term" value="F:3'-5' DNA helicase activity"/>
    <property type="evidence" value="ECO:0007669"/>
    <property type="project" value="UniProtKB-EC"/>
</dbReference>
<evidence type="ECO:0000313" key="14">
    <source>
        <dbReference type="Proteomes" id="UP001249851"/>
    </source>
</evidence>
<name>A0AAD9UVW7_ACRCE</name>
<evidence type="ECO:0000256" key="1">
    <source>
        <dbReference type="ARBA" id="ARBA00005446"/>
    </source>
</evidence>
<reference evidence="13" key="1">
    <citation type="journal article" date="2023" name="G3 (Bethesda)">
        <title>Whole genome assembly and annotation of the endangered Caribbean coral Acropora cervicornis.</title>
        <authorList>
            <person name="Selwyn J.D."/>
            <person name="Vollmer S.V."/>
        </authorList>
    </citation>
    <scope>NUCLEOTIDE SEQUENCE</scope>
    <source>
        <strain evidence="13">K2</strain>
    </source>
</reference>
<keyword evidence="3" id="KW-0378">Hydrolase</keyword>
<dbReference type="AlphaFoldDB" id="A0AAD9UVW7"/>
<dbReference type="PANTHER" id="PTHR13710:SF105">
    <property type="entry name" value="ATP-DEPENDENT DNA HELICASE Q1"/>
    <property type="match status" value="1"/>
</dbReference>
<keyword evidence="14" id="KW-1185">Reference proteome</keyword>
<dbReference type="GO" id="GO:0000724">
    <property type="term" value="P:double-strand break repair via homologous recombination"/>
    <property type="evidence" value="ECO:0007669"/>
    <property type="project" value="TreeGrafter"/>
</dbReference>
<evidence type="ECO:0000256" key="3">
    <source>
        <dbReference type="ARBA" id="ARBA00022801"/>
    </source>
</evidence>
<keyword evidence="5" id="KW-0067">ATP-binding</keyword>
<dbReference type="EMBL" id="JARQWQ010000095">
    <property type="protein sequence ID" value="KAK2551642.1"/>
    <property type="molecule type" value="Genomic_DNA"/>
</dbReference>
<organism evidence="13 14">
    <name type="scientific">Acropora cervicornis</name>
    <name type="common">Staghorn coral</name>
    <dbReference type="NCBI Taxonomy" id="6130"/>
    <lineage>
        <taxon>Eukaryota</taxon>
        <taxon>Metazoa</taxon>
        <taxon>Cnidaria</taxon>
        <taxon>Anthozoa</taxon>
        <taxon>Hexacorallia</taxon>
        <taxon>Scleractinia</taxon>
        <taxon>Astrocoeniina</taxon>
        <taxon>Acroporidae</taxon>
        <taxon>Acropora</taxon>
    </lineage>
</organism>
<dbReference type="GO" id="GO:0005694">
    <property type="term" value="C:chromosome"/>
    <property type="evidence" value="ECO:0007669"/>
    <property type="project" value="TreeGrafter"/>
</dbReference>
<dbReference type="PROSITE" id="PS51192">
    <property type="entry name" value="HELICASE_ATP_BIND_1"/>
    <property type="match status" value="1"/>
</dbReference>
<keyword evidence="4 13" id="KW-0347">Helicase</keyword>
<dbReference type="NCBIfam" id="TIGR00614">
    <property type="entry name" value="recQ_fam"/>
    <property type="match status" value="1"/>
</dbReference>
<dbReference type="Proteomes" id="UP001249851">
    <property type="component" value="Unassembled WGS sequence"/>
</dbReference>
<evidence type="ECO:0000256" key="8">
    <source>
        <dbReference type="ARBA" id="ARBA00034617"/>
    </source>
</evidence>